<keyword evidence="3" id="KW-1185">Reference proteome</keyword>
<evidence type="ECO:0000313" key="2">
    <source>
        <dbReference type="EMBL" id="MBB1152035.1"/>
    </source>
</evidence>
<evidence type="ECO:0000256" key="1">
    <source>
        <dbReference type="SAM" id="SignalP"/>
    </source>
</evidence>
<dbReference type="EMBL" id="JACGZW010000001">
    <property type="protein sequence ID" value="MBB1152035.1"/>
    <property type="molecule type" value="Genomic_DNA"/>
</dbReference>
<proteinExistence type="predicted"/>
<sequence length="134" mass="14218">MKSRFGTATARPQRGSGAQRLRRISAAVAAAAVGLLALVGPAAAAPQAAPAIIPCPYTNFCIYSNPGYTGTMYKLHDCHDYPVAFSGIGSWSNNQTRGTRAVFSNGDGSKYITYPAPSSYPRFDWTPVADIKPC</sequence>
<evidence type="ECO:0000313" key="3">
    <source>
        <dbReference type="Proteomes" id="UP000526734"/>
    </source>
</evidence>
<comment type="caution">
    <text evidence="2">The sequence shown here is derived from an EMBL/GenBank/DDBJ whole genome shotgun (WGS) entry which is preliminary data.</text>
</comment>
<accession>A0A7W3VS01</accession>
<dbReference type="Pfam" id="PF03995">
    <property type="entry name" value="Inhibitor_I36"/>
    <property type="match status" value="1"/>
</dbReference>
<keyword evidence="1" id="KW-0732">Signal</keyword>
<dbReference type="Proteomes" id="UP000526734">
    <property type="component" value="Unassembled WGS sequence"/>
</dbReference>
<feature type="chain" id="PRO_5030606477" evidence="1">
    <location>
        <begin position="45"/>
        <end position="134"/>
    </location>
</feature>
<dbReference type="AlphaFoldDB" id="A0A7W3VS01"/>
<protein>
    <submittedName>
        <fullName evidence="2">Peptidase inhibitor family I36 protein</fullName>
    </submittedName>
</protein>
<organism evidence="2 3">
    <name type="scientific">Amycolatopsis dendrobii</name>
    <dbReference type="NCBI Taxonomy" id="2760662"/>
    <lineage>
        <taxon>Bacteria</taxon>
        <taxon>Bacillati</taxon>
        <taxon>Actinomycetota</taxon>
        <taxon>Actinomycetes</taxon>
        <taxon>Pseudonocardiales</taxon>
        <taxon>Pseudonocardiaceae</taxon>
        <taxon>Amycolatopsis</taxon>
    </lineage>
</organism>
<reference evidence="2 3" key="1">
    <citation type="submission" date="2020-08" db="EMBL/GenBank/DDBJ databases">
        <title>Amycolatopsis sp. nov. DR6-1 isolated from Dendrobium heterocarpum.</title>
        <authorList>
            <person name="Tedsree N."/>
            <person name="Kuncharoen N."/>
            <person name="Likhitwitayawuid K."/>
            <person name="Tanasupawat S."/>
        </authorList>
    </citation>
    <scope>NUCLEOTIDE SEQUENCE [LARGE SCALE GENOMIC DNA]</scope>
    <source>
        <strain evidence="2 3">DR6-1</strain>
    </source>
</reference>
<dbReference type="RefSeq" id="WP_182889251.1">
    <property type="nucleotide sequence ID" value="NZ_JACGZW010000001.1"/>
</dbReference>
<gene>
    <name evidence="2" type="ORF">H4281_02715</name>
</gene>
<name>A0A7W3VS01_9PSEU</name>
<feature type="signal peptide" evidence="1">
    <location>
        <begin position="1"/>
        <end position="44"/>
    </location>
</feature>